<accession>A0ABU3FXY8</accession>
<dbReference type="InterPro" id="IPR029492">
    <property type="entry name" value="DUF4435"/>
</dbReference>
<name>A0ABU3FXY8_9GAMM</name>
<gene>
    <name evidence="2" type="ORF">Q4Q50_08025</name>
</gene>
<dbReference type="Proteomes" id="UP001249505">
    <property type="component" value="Unassembled WGS sequence"/>
</dbReference>
<organism evidence="2 3">
    <name type="scientific">Shewanella scandinavica</name>
    <dbReference type="NCBI Taxonomy" id="3063538"/>
    <lineage>
        <taxon>Bacteria</taxon>
        <taxon>Pseudomonadati</taxon>
        <taxon>Pseudomonadota</taxon>
        <taxon>Gammaproteobacteria</taxon>
        <taxon>Alteromonadales</taxon>
        <taxon>Shewanellaceae</taxon>
        <taxon>Shewanella</taxon>
    </lineage>
</organism>
<evidence type="ECO:0000313" key="3">
    <source>
        <dbReference type="Proteomes" id="UP001249505"/>
    </source>
</evidence>
<comment type="caution">
    <text evidence="2">The sequence shown here is derived from an EMBL/GenBank/DDBJ whole genome shotgun (WGS) entry which is preliminary data.</text>
</comment>
<protein>
    <submittedName>
        <fullName evidence="2">DUF4435 domain-containing protein</fullName>
    </submittedName>
</protein>
<evidence type="ECO:0000259" key="1">
    <source>
        <dbReference type="Pfam" id="PF14491"/>
    </source>
</evidence>
<proteinExistence type="predicted"/>
<feature type="domain" description="DUF4435" evidence="1">
    <location>
        <begin position="6"/>
        <end position="171"/>
    </location>
</feature>
<evidence type="ECO:0000313" key="2">
    <source>
        <dbReference type="EMBL" id="MDT3280238.1"/>
    </source>
</evidence>
<sequence length="211" mass="24137">MDALIASDLDFSIFGPDHVVSDSVIYTYGHSIENSFLCDDVICKVIKSHGRIKNDPESRVDCNNWILNFFQDFHDLIIFDILNVLKSTGLDVVGDNCTRFMKSQLSPASSAEKIKTHMVKFKLNEVFDVHKVEIEEKITQSKRISSDFIRGHFLFSAALKYTNHRIKSARSSKNISVNAFFSSAILAFETVFNEQHPHFNHYSSEIQRLNI</sequence>
<keyword evidence="3" id="KW-1185">Reference proteome</keyword>
<dbReference type="EMBL" id="JAUOES010000007">
    <property type="protein sequence ID" value="MDT3280238.1"/>
    <property type="molecule type" value="Genomic_DNA"/>
</dbReference>
<dbReference type="Pfam" id="PF14491">
    <property type="entry name" value="DUF4435"/>
    <property type="match status" value="1"/>
</dbReference>
<reference evidence="2 3" key="1">
    <citation type="submission" date="2023-07" db="EMBL/GenBank/DDBJ databases">
        <title>Novel Shewanella species isolated from Baltic Sea sediments.</title>
        <authorList>
            <person name="Martin-Rodriguez A.J."/>
        </authorList>
    </citation>
    <scope>NUCLEOTIDE SEQUENCE [LARGE SCALE GENOMIC DNA]</scope>
    <source>
        <strain evidence="2 3">SP2S1-2</strain>
    </source>
</reference>